<evidence type="ECO:0000313" key="2">
    <source>
        <dbReference type="Proteomes" id="UP000735302"/>
    </source>
</evidence>
<protein>
    <submittedName>
        <fullName evidence="1">Uncharacterized protein</fullName>
    </submittedName>
</protein>
<gene>
    <name evidence="1" type="ORF">PoB_004467800</name>
</gene>
<sequence>MSTQSQTWNNVQYSFLVVMYSQQRSFSGGAVGYQVKGPRIESQSKPVNLHLLLCVQPGPKLPGLGLDSTVTGMGVKGGLEDIREAYHSVLLGSRTGALGFECHQRYLVEMQSL</sequence>
<organism evidence="1 2">
    <name type="scientific">Plakobranchus ocellatus</name>
    <dbReference type="NCBI Taxonomy" id="259542"/>
    <lineage>
        <taxon>Eukaryota</taxon>
        <taxon>Metazoa</taxon>
        <taxon>Spiralia</taxon>
        <taxon>Lophotrochozoa</taxon>
        <taxon>Mollusca</taxon>
        <taxon>Gastropoda</taxon>
        <taxon>Heterobranchia</taxon>
        <taxon>Euthyneura</taxon>
        <taxon>Panpulmonata</taxon>
        <taxon>Sacoglossa</taxon>
        <taxon>Placobranchoidea</taxon>
        <taxon>Plakobranchidae</taxon>
        <taxon>Plakobranchus</taxon>
    </lineage>
</organism>
<comment type="caution">
    <text evidence="1">The sequence shown here is derived from an EMBL/GenBank/DDBJ whole genome shotgun (WGS) entry which is preliminary data.</text>
</comment>
<name>A0AAV4BF03_9GAST</name>
<reference evidence="1 2" key="1">
    <citation type="journal article" date="2021" name="Elife">
        <title>Chloroplast acquisition without the gene transfer in kleptoplastic sea slugs, Plakobranchus ocellatus.</title>
        <authorList>
            <person name="Maeda T."/>
            <person name="Takahashi S."/>
            <person name="Yoshida T."/>
            <person name="Shimamura S."/>
            <person name="Takaki Y."/>
            <person name="Nagai Y."/>
            <person name="Toyoda A."/>
            <person name="Suzuki Y."/>
            <person name="Arimoto A."/>
            <person name="Ishii H."/>
            <person name="Satoh N."/>
            <person name="Nishiyama T."/>
            <person name="Hasebe M."/>
            <person name="Maruyama T."/>
            <person name="Minagawa J."/>
            <person name="Obokata J."/>
            <person name="Shigenobu S."/>
        </authorList>
    </citation>
    <scope>NUCLEOTIDE SEQUENCE [LARGE SCALE GENOMIC DNA]</scope>
</reference>
<dbReference type="EMBL" id="BLXT01004931">
    <property type="protein sequence ID" value="GFO18173.1"/>
    <property type="molecule type" value="Genomic_DNA"/>
</dbReference>
<proteinExistence type="predicted"/>
<dbReference type="Proteomes" id="UP000735302">
    <property type="component" value="Unassembled WGS sequence"/>
</dbReference>
<accession>A0AAV4BF03</accession>
<dbReference type="AlphaFoldDB" id="A0AAV4BF03"/>
<keyword evidence="2" id="KW-1185">Reference proteome</keyword>
<evidence type="ECO:0000313" key="1">
    <source>
        <dbReference type="EMBL" id="GFO18173.1"/>
    </source>
</evidence>